<dbReference type="RefSeq" id="WP_094265610.1">
    <property type="nucleotide sequence ID" value="NZ_NOWF01000011.1"/>
</dbReference>
<keyword evidence="2" id="KW-1185">Reference proteome</keyword>
<dbReference type="Proteomes" id="UP000215459">
    <property type="component" value="Unassembled WGS sequence"/>
</dbReference>
<evidence type="ECO:0000313" key="2">
    <source>
        <dbReference type="Proteomes" id="UP000215459"/>
    </source>
</evidence>
<dbReference type="EMBL" id="NOWF01000011">
    <property type="protein sequence ID" value="OYD06596.1"/>
    <property type="molecule type" value="Genomic_DNA"/>
</dbReference>
<evidence type="ECO:0000313" key="1">
    <source>
        <dbReference type="EMBL" id="OYD06596.1"/>
    </source>
</evidence>
<organism evidence="1 2">
    <name type="scientific">Paludifilum halophilum</name>
    <dbReference type="NCBI Taxonomy" id="1642702"/>
    <lineage>
        <taxon>Bacteria</taxon>
        <taxon>Bacillati</taxon>
        <taxon>Bacillota</taxon>
        <taxon>Bacilli</taxon>
        <taxon>Bacillales</taxon>
        <taxon>Thermoactinomycetaceae</taxon>
        <taxon>Paludifilum</taxon>
    </lineage>
</organism>
<accession>A0A235B2R2</accession>
<dbReference type="OrthoDB" id="2086765at2"/>
<sequence>MDFFPGVRVNEQKERIIINQLKKKFVDYDLLSTRILFWNSFKFKPQKYTLEQAKQLKQPHLVKNLYFYNERERRVYKVESYTAICDYIEKLEPWENVDALVFKEDMSWVIAFTHEDIVLSIGL</sequence>
<gene>
    <name evidence="1" type="ORF">CHM34_16015</name>
</gene>
<dbReference type="AlphaFoldDB" id="A0A235B2R2"/>
<protein>
    <submittedName>
        <fullName evidence="1">Uncharacterized protein</fullName>
    </submittedName>
</protein>
<comment type="caution">
    <text evidence="1">The sequence shown here is derived from an EMBL/GenBank/DDBJ whole genome shotgun (WGS) entry which is preliminary data.</text>
</comment>
<name>A0A235B2R2_9BACL</name>
<reference evidence="1 2" key="1">
    <citation type="submission" date="2017-07" db="EMBL/GenBank/DDBJ databases">
        <title>The genome sequence of Paludifilum halophilum highlights mechanisms for microbial adaptation to high salt environemnts.</title>
        <authorList>
            <person name="Belbahri L."/>
        </authorList>
    </citation>
    <scope>NUCLEOTIDE SEQUENCE [LARGE SCALE GENOMIC DNA]</scope>
    <source>
        <strain evidence="1 2">DSM 102817</strain>
    </source>
</reference>
<proteinExistence type="predicted"/>